<accession>A0A9X3RZS6</accession>
<name>A0A9X3RZS6_9ACTN</name>
<comment type="caution">
    <text evidence="2">The sequence shown here is derived from an EMBL/GenBank/DDBJ whole genome shotgun (WGS) entry which is preliminary data.</text>
</comment>
<dbReference type="RefSeq" id="WP_270039471.1">
    <property type="nucleotide sequence ID" value="NZ_JAPDOD010000006.1"/>
</dbReference>
<protein>
    <submittedName>
        <fullName evidence="2">NucA/NucB deoxyribonuclease domain-containing protein</fullName>
    </submittedName>
</protein>
<reference evidence="2" key="1">
    <citation type="submission" date="2022-10" db="EMBL/GenBank/DDBJ databases">
        <title>The WGS of Solirubrobacter ginsenosidimutans DSM 21036.</title>
        <authorList>
            <person name="Jiang Z."/>
        </authorList>
    </citation>
    <scope>NUCLEOTIDE SEQUENCE</scope>
    <source>
        <strain evidence="2">DSM 21036</strain>
    </source>
</reference>
<gene>
    <name evidence="2" type="ORF">OM076_09810</name>
</gene>
<evidence type="ECO:0000313" key="2">
    <source>
        <dbReference type="EMBL" id="MDA0160559.1"/>
    </source>
</evidence>
<sequence length="150" mass="16623">MLRILLLCWLAVVAAGCSDLTVVAEPPTVTPTPAVAARSCVTPAGVVNISFSKTKYPNIRRHYLAAIREGWPKVLTVHRAGADTRRDRLLRGVATRPGMDRDEYPPAVARGSFRADVAYVPSSENRSHGSTMGLKLRRYCDGTRFRYVFY</sequence>
<dbReference type="EMBL" id="JAPDOD010000006">
    <property type="protein sequence ID" value="MDA0160559.1"/>
    <property type="molecule type" value="Genomic_DNA"/>
</dbReference>
<feature type="signal peptide" evidence="1">
    <location>
        <begin position="1"/>
        <end position="24"/>
    </location>
</feature>
<proteinExistence type="predicted"/>
<evidence type="ECO:0000313" key="3">
    <source>
        <dbReference type="Proteomes" id="UP001149140"/>
    </source>
</evidence>
<keyword evidence="1" id="KW-0732">Signal</keyword>
<dbReference type="Proteomes" id="UP001149140">
    <property type="component" value="Unassembled WGS sequence"/>
</dbReference>
<organism evidence="2 3">
    <name type="scientific">Solirubrobacter ginsenosidimutans</name>
    <dbReference type="NCBI Taxonomy" id="490573"/>
    <lineage>
        <taxon>Bacteria</taxon>
        <taxon>Bacillati</taxon>
        <taxon>Actinomycetota</taxon>
        <taxon>Thermoleophilia</taxon>
        <taxon>Solirubrobacterales</taxon>
        <taxon>Solirubrobacteraceae</taxon>
        <taxon>Solirubrobacter</taxon>
    </lineage>
</organism>
<keyword evidence="3" id="KW-1185">Reference proteome</keyword>
<dbReference type="PROSITE" id="PS51257">
    <property type="entry name" value="PROKAR_LIPOPROTEIN"/>
    <property type="match status" value="1"/>
</dbReference>
<dbReference type="AlphaFoldDB" id="A0A9X3RZS6"/>
<feature type="chain" id="PRO_5040774699" evidence="1">
    <location>
        <begin position="25"/>
        <end position="150"/>
    </location>
</feature>
<evidence type="ECO:0000256" key="1">
    <source>
        <dbReference type="SAM" id="SignalP"/>
    </source>
</evidence>